<keyword evidence="2" id="KW-0732">Signal</keyword>
<feature type="region of interest" description="Disordered" evidence="1">
    <location>
        <begin position="54"/>
        <end position="95"/>
    </location>
</feature>
<evidence type="ECO:0000313" key="4">
    <source>
        <dbReference type="Proteomes" id="UP000037035"/>
    </source>
</evidence>
<evidence type="ECO:0000256" key="2">
    <source>
        <dbReference type="SAM" id="SignalP"/>
    </source>
</evidence>
<feature type="compositionally biased region" description="Polar residues" evidence="1">
    <location>
        <begin position="171"/>
        <end position="181"/>
    </location>
</feature>
<proteinExistence type="predicted"/>
<evidence type="ECO:0000313" key="3">
    <source>
        <dbReference type="EMBL" id="KNZ46777.1"/>
    </source>
</evidence>
<name>A0A0L6UEU9_9BASI</name>
<reference evidence="3 4" key="1">
    <citation type="submission" date="2015-08" db="EMBL/GenBank/DDBJ databases">
        <title>Next Generation Sequencing and Analysis of the Genome of Puccinia sorghi L Schw, the Causal Agent of Maize Common Rust.</title>
        <authorList>
            <person name="Rochi L."/>
            <person name="Burguener G."/>
            <person name="Darino M."/>
            <person name="Turjanski A."/>
            <person name="Kreff E."/>
            <person name="Dieguez M.J."/>
            <person name="Sacco F."/>
        </authorList>
    </citation>
    <scope>NUCLEOTIDE SEQUENCE [LARGE SCALE GENOMIC DNA]</scope>
    <source>
        <strain evidence="3 4">RO10H11247</strain>
    </source>
</reference>
<accession>A0A0L6UEU9</accession>
<evidence type="ECO:0000256" key="1">
    <source>
        <dbReference type="SAM" id="MobiDB-lite"/>
    </source>
</evidence>
<feature type="region of interest" description="Disordered" evidence="1">
    <location>
        <begin position="157"/>
        <end position="181"/>
    </location>
</feature>
<protein>
    <submittedName>
        <fullName evidence="3">Putative signal peptide protein</fullName>
    </submittedName>
</protein>
<dbReference type="VEuPathDB" id="FungiDB:VP01_696g3"/>
<organism evidence="3 4">
    <name type="scientific">Puccinia sorghi</name>
    <dbReference type="NCBI Taxonomy" id="27349"/>
    <lineage>
        <taxon>Eukaryota</taxon>
        <taxon>Fungi</taxon>
        <taxon>Dikarya</taxon>
        <taxon>Basidiomycota</taxon>
        <taxon>Pucciniomycotina</taxon>
        <taxon>Pucciniomycetes</taxon>
        <taxon>Pucciniales</taxon>
        <taxon>Pucciniaceae</taxon>
        <taxon>Puccinia</taxon>
    </lineage>
</organism>
<feature type="signal peptide" evidence="2">
    <location>
        <begin position="1"/>
        <end position="23"/>
    </location>
</feature>
<comment type="caution">
    <text evidence="3">The sequence shown here is derived from an EMBL/GenBank/DDBJ whole genome shotgun (WGS) entry which is preliminary data.</text>
</comment>
<sequence length="322" mass="35609">MIHFKILIVPMFLIVKIPTCKQSQDCYSPSGKGKGKIIQVSKRNRKMNIQEERNLQMDTHSNPGEMTDNTLTENTNSVPETLFPDPPLPPIKSHAELGDEPLAAEAPAPQDLEPPWDYEELAEEYQQEILAAMQIAAAVAETTLPEGPPLKQKAALSMQTRPSRRRALAPAQSSHRGTMKSLMSRQSQAVFATMLRSPSKAGALEGPGAVGIYQPAPAAELDATYTPQVVYELDEYGDFNQRLETAEEAAESRQAMIEWLERAHSAHHLNAFILDLAEQIDWIDRLPQHPAPTRAARVADFLDPLTAPPVRPTRPADTTMVP</sequence>
<dbReference type="AlphaFoldDB" id="A0A0L6UEU9"/>
<dbReference type="EMBL" id="LAVV01012349">
    <property type="protein sequence ID" value="KNZ46777.1"/>
    <property type="molecule type" value="Genomic_DNA"/>
</dbReference>
<feature type="compositionally biased region" description="Polar residues" evidence="1">
    <location>
        <begin position="56"/>
        <end position="78"/>
    </location>
</feature>
<gene>
    <name evidence="3" type="ORF">VP01_696g3</name>
</gene>
<feature type="chain" id="PRO_5005567430" evidence="2">
    <location>
        <begin position="24"/>
        <end position="322"/>
    </location>
</feature>
<dbReference type="Proteomes" id="UP000037035">
    <property type="component" value="Unassembled WGS sequence"/>
</dbReference>
<keyword evidence="4" id="KW-1185">Reference proteome</keyword>